<evidence type="ECO:0000313" key="2">
    <source>
        <dbReference type="WBParaSite" id="jg21196"/>
    </source>
</evidence>
<proteinExistence type="predicted"/>
<sequence>MNRYRDATLIAVNPECSCRLPLCRFRQFLNVSMSSKVILLDAPRTVSSACSSHGSLLYYVGTILRPLCFPRKLWSCYKELWTAGDRTNNFCRSSSSPSQTYLDVGSSVTWFAFSKNSRRSRNCTTTPMSNALRDTQRQERERIYLDADKRILSLVLLFERRNLMNISEGWLETSSWISNQLPFILR</sequence>
<protein>
    <submittedName>
        <fullName evidence="2">Uncharacterized protein</fullName>
    </submittedName>
</protein>
<reference evidence="2" key="1">
    <citation type="submission" date="2022-11" db="UniProtKB">
        <authorList>
            <consortium name="WormBaseParasite"/>
        </authorList>
    </citation>
    <scope>IDENTIFICATION</scope>
</reference>
<organism evidence="1 2">
    <name type="scientific">Ditylenchus dipsaci</name>
    <dbReference type="NCBI Taxonomy" id="166011"/>
    <lineage>
        <taxon>Eukaryota</taxon>
        <taxon>Metazoa</taxon>
        <taxon>Ecdysozoa</taxon>
        <taxon>Nematoda</taxon>
        <taxon>Chromadorea</taxon>
        <taxon>Rhabditida</taxon>
        <taxon>Tylenchina</taxon>
        <taxon>Tylenchomorpha</taxon>
        <taxon>Sphaerularioidea</taxon>
        <taxon>Anguinidae</taxon>
        <taxon>Anguininae</taxon>
        <taxon>Ditylenchus</taxon>
    </lineage>
</organism>
<accession>A0A915DL29</accession>
<dbReference type="AlphaFoldDB" id="A0A915DL29"/>
<dbReference type="WBParaSite" id="jg21196">
    <property type="protein sequence ID" value="jg21196"/>
    <property type="gene ID" value="jg21196"/>
</dbReference>
<dbReference type="Proteomes" id="UP000887574">
    <property type="component" value="Unplaced"/>
</dbReference>
<name>A0A915DL29_9BILA</name>
<keyword evidence="1" id="KW-1185">Reference proteome</keyword>
<evidence type="ECO:0000313" key="1">
    <source>
        <dbReference type="Proteomes" id="UP000887574"/>
    </source>
</evidence>